<dbReference type="HAMAP" id="MF_00758">
    <property type="entry name" value="UPF0301"/>
    <property type="match status" value="1"/>
</dbReference>
<dbReference type="Gene3D" id="3.40.1740.10">
    <property type="entry name" value="VC0467-like"/>
    <property type="match status" value="1"/>
</dbReference>
<dbReference type="AlphaFoldDB" id="A0A9X3IWA8"/>
<name>A0A9X3IWA8_9BACT</name>
<dbReference type="SUPFAM" id="SSF143456">
    <property type="entry name" value="VC0467-like"/>
    <property type="match status" value="1"/>
</dbReference>
<protein>
    <recommendedName>
        <fullName evidence="2">UPF0301 protein OV079_11905</fullName>
    </recommendedName>
</protein>
<reference evidence="3" key="1">
    <citation type="submission" date="2022-11" db="EMBL/GenBank/DDBJ databases">
        <title>Minimal conservation of predation-associated metabolite biosynthetic gene clusters underscores biosynthetic potential of Myxococcota including descriptions for ten novel species: Archangium lansinium sp. nov., Myxococcus landrumus sp. nov., Nannocystis bai.</title>
        <authorList>
            <person name="Ahearne A."/>
            <person name="Stevens C."/>
            <person name="Phillips K."/>
        </authorList>
    </citation>
    <scope>NUCLEOTIDE SEQUENCE</scope>
    <source>
        <strain evidence="3">Na p29</strain>
    </source>
</reference>
<evidence type="ECO:0000313" key="4">
    <source>
        <dbReference type="Proteomes" id="UP001150924"/>
    </source>
</evidence>
<evidence type="ECO:0000256" key="2">
    <source>
        <dbReference type="HAMAP-Rule" id="MF_00758"/>
    </source>
</evidence>
<keyword evidence="4" id="KW-1185">Reference proteome</keyword>
<gene>
    <name evidence="3" type="ORF">OV079_11905</name>
</gene>
<sequence length="217" mass="23122">MPIDVVRPPAERSPAGLAGLSRHLLCAVPQLVDPNFVRSVVLIIDHSDKGAFGLVINHRLPTTIAEFADAVTLRWEGPADQGLRLGGPVEPVRAFLLHDQSQWDPLAEDVAPGAFLTASLEGVRRVSDNRFGGAGRNYLVFLGYAGWGPGQLESEMAQGSWLAVPLREPASDAPGVPVPWLFDTAPEVMWHDALTTMGIDPARLIGASVGSGRAPQA</sequence>
<dbReference type="PANTHER" id="PTHR30327:SF1">
    <property type="entry name" value="UPF0301 PROTEIN YQGE"/>
    <property type="match status" value="1"/>
</dbReference>
<accession>A0A9X3IWA8</accession>
<dbReference type="GO" id="GO:0005829">
    <property type="term" value="C:cytosol"/>
    <property type="evidence" value="ECO:0007669"/>
    <property type="project" value="TreeGrafter"/>
</dbReference>
<dbReference type="PANTHER" id="PTHR30327">
    <property type="entry name" value="UNCHARACTERIZED PROTEIN YQGE"/>
    <property type="match status" value="1"/>
</dbReference>
<comment type="similarity">
    <text evidence="1 2">Belongs to the UPF0301 (AlgH) family.</text>
</comment>
<dbReference type="InterPro" id="IPR003774">
    <property type="entry name" value="AlgH-like"/>
</dbReference>
<evidence type="ECO:0000313" key="3">
    <source>
        <dbReference type="EMBL" id="MCY1006251.1"/>
    </source>
</evidence>
<dbReference type="RefSeq" id="WP_267768341.1">
    <property type="nucleotide sequence ID" value="NZ_JAPNKE010000002.1"/>
</dbReference>
<proteinExistence type="inferred from homology"/>
<dbReference type="EMBL" id="JAPNKE010000002">
    <property type="protein sequence ID" value="MCY1006251.1"/>
    <property type="molecule type" value="Genomic_DNA"/>
</dbReference>
<dbReference type="Pfam" id="PF02622">
    <property type="entry name" value="DUF179"/>
    <property type="match status" value="1"/>
</dbReference>
<dbReference type="Proteomes" id="UP001150924">
    <property type="component" value="Unassembled WGS sequence"/>
</dbReference>
<evidence type="ECO:0000256" key="1">
    <source>
        <dbReference type="ARBA" id="ARBA00009600"/>
    </source>
</evidence>
<organism evidence="3 4">
    <name type="scientific">Nannocystis pusilla</name>
    <dbReference type="NCBI Taxonomy" id="889268"/>
    <lineage>
        <taxon>Bacteria</taxon>
        <taxon>Pseudomonadati</taxon>
        <taxon>Myxococcota</taxon>
        <taxon>Polyangia</taxon>
        <taxon>Nannocystales</taxon>
        <taxon>Nannocystaceae</taxon>
        <taxon>Nannocystis</taxon>
    </lineage>
</organism>
<comment type="caution">
    <text evidence="3">The sequence shown here is derived from an EMBL/GenBank/DDBJ whole genome shotgun (WGS) entry which is preliminary data.</text>
</comment>